<organism evidence="2 3">
    <name type="scientific">Cystobacter fuscus</name>
    <dbReference type="NCBI Taxonomy" id="43"/>
    <lineage>
        <taxon>Bacteria</taxon>
        <taxon>Pseudomonadati</taxon>
        <taxon>Myxococcota</taxon>
        <taxon>Myxococcia</taxon>
        <taxon>Myxococcales</taxon>
        <taxon>Cystobacterineae</taxon>
        <taxon>Archangiaceae</taxon>
        <taxon>Cystobacter</taxon>
    </lineage>
</organism>
<dbReference type="RefSeq" id="WP_198316743.1">
    <property type="nucleotide sequence ID" value="NZ_CP022098.1"/>
</dbReference>
<sequence>MGRHFYWVGIANVPQWVVKTPGPATGGTFDEPWMFADGRILPDLGPMKAEVAHQGERRAFVLSGIEQAPIVNEAVANVFRAFASSDVQLIPMIIAGEPEQYIVVNATKVIDAIDEARCREVHHYDEDDPSPDYEGEYRWIYGLRIDPSKTEGAHVFRLKKFKIAFVVSEDIKNALEGVGNLGVSFERVTDPSGGKNDQRA</sequence>
<dbReference type="InterPro" id="IPR012433">
    <property type="entry name" value="Imm11"/>
</dbReference>
<protein>
    <recommendedName>
        <fullName evidence="1">Immunity MXAN-0049 protein domain-containing protein</fullName>
    </recommendedName>
</protein>
<gene>
    <name evidence="2" type="ORF">CYFUS_004806</name>
</gene>
<feature type="domain" description="Immunity MXAN-0049 protein" evidence="1">
    <location>
        <begin position="99"/>
        <end position="189"/>
    </location>
</feature>
<dbReference type="EMBL" id="CP022098">
    <property type="protein sequence ID" value="ATB39362.1"/>
    <property type="molecule type" value="Genomic_DNA"/>
</dbReference>
<dbReference type="KEGG" id="cfus:CYFUS_004806"/>
<evidence type="ECO:0000259" key="1">
    <source>
        <dbReference type="Pfam" id="PF07791"/>
    </source>
</evidence>
<evidence type="ECO:0000313" key="3">
    <source>
        <dbReference type="Proteomes" id="UP000217257"/>
    </source>
</evidence>
<proteinExistence type="predicted"/>
<name>A0A250J7B0_9BACT</name>
<reference evidence="2 3" key="1">
    <citation type="submission" date="2017-06" db="EMBL/GenBank/DDBJ databases">
        <title>Sequencing and comparative analysis of myxobacterial genomes.</title>
        <authorList>
            <person name="Rupp O."/>
            <person name="Goesmann A."/>
            <person name="Sogaard-Andersen L."/>
        </authorList>
    </citation>
    <scope>NUCLEOTIDE SEQUENCE [LARGE SCALE GENOMIC DNA]</scope>
    <source>
        <strain evidence="2 3">DSM 52655</strain>
    </source>
</reference>
<dbReference type="Proteomes" id="UP000217257">
    <property type="component" value="Chromosome"/>
</dbReference>
<evidence type="ECO:0000313" key="2">
    <source>
        <dbReference type="EMBL" id="ATB39362.1"/>
    </source>
</evidence>
<dbReference type="AlphaFoldDB" id="A0A250J7B0"/>
<dbReference type="Pfam" id="PF07791">
    <property type="entry name" value="Imm11"/>
    <property type="match status" value="1"/>
</dbReference>
<accession>A0A250J7B0</accession>